<dbReference type="EMBL" id="BAER01000127">
    <property type="protein sequence ID" value="GAC35236.1"/>
    <property type="molecule type" value="Genomic_DNA"/>
</dbReference>
<evidence type="ECO:0000313" key="3">
    <source>
        <dbReference type="Proteomes" id="UP000006322"/>
    </source>
</evidence>
<accession>K6ZGU6</accession>
<feature type="chain" id="PRO_5003898344" evidence="1">
    <location>
        <begin position="20"/>
        <end position="103"/>
    </location>
</feature>
<sequence length="103" mass="11015">MLMLLLFALLFNATFAVFVANSAVNRAQAFASDDAVLICTGHAYKWISLKAFNHDGSLEFIESPEGAPATPHGIKCVFGYLTDSGNDRVITSSSPFSLLTAKA</sequence>
<reference evidence="3" key="1">
    <citation type="journal article" date="2014" name="Environ. Microbiol.">
        <title>Comparative genomics of the marine bacterial genus Glaciecola reveals the high degree of genomic diversity and genomic characteristic for cold adaptation.</title>
        <authorList>
            <person name="Qin Q.L."/>
            <person name="Xie B.B."/>
            <person name="Yu Y."/>
            <person name="Shu Y.L."/>
            <person name="Rong J.C."/>
            <person name="Zhang Y.J."/>
            <person name="Zhao D.L."/>
            <person name="Chen X.L."/>
            <person name="Zhang X.Y."/>
            <person name="Chen B."/>
            <person name="Zhou B.C."/>
            <person name="Zhang Y.Z."/>
        </authorList>
    </citation>
    <scope>NUCLEOTIDE SEQUENCE [LARGE SCALE GENOMIC DNA]</scope>
    <source>
        <strain evidence="3">LMG 21857</strain>
    </source>
</reference>
<dbReference type="STRING" id="1129793.GPLA_4357"/>
<dbReference type="Proteomes" id="UP000006322">
    <property type="component" value="Unassembled WGS sequence"/>
</dbReference>
<dbReference type="AlphaFoldDB" id="K6ZGU6"/>
<name>K6ZGU6_9ALTE</name>
<gene>
    <name evidence="2" type="ORF">GPLA_4357</name>
</gene>
<keyword evidence="1" id="KW-0732">Signal</keyword>
<comment type="caution">
    <text evidence="2">The sequence shown here is derived from an EMBL/GenBank/DDBJ whole genome shotgun (WGS) entry which is preliminary data.</text>
</comment>
<keyword evidence="3" id="KW-1185">Reference proteome</keyword>
<organism evidence="2 3">
    <name type="scientific">Paraglaciecola polaris LMG 21857</name>
    <dbReference type="NCBI Taxonomy" id="1129793"/>
    <lineage>
        <taxon>Bacteria</taxon>
        <taxon>Pseudomonadati</taxon>
        <taxon>Pseudomonadota</taxon>
        <taxon>Gammaproteobacteria</taxon>
        <taxon>Alteromonadales</taxon>
        <taxon>Alteromonadaceae</taxon>
        <taxon>Paraglaciecola</taxon>
    </lineage>
</organism>
<feature type="signal peptide" evidence="1">
    <location>
        <begin position="1"/>
        <end position="19"/>
    </location>
</feature>
<proteinExistence type="predicted"/>
<protein>
    <submittedName>
        <fullName evidence="2">Uncharacterized protein</fullName>
    </submittedName>
</protein>
<evidence type="ECO:0000313" key="2">
    <source>
        <dbReference type="EMBL" id="GAC35236.1"/>
    </source>
</evidence>
<evidence type="ECO:0000256" key="1">
    <source>
        <dbReference type="SAM" id="SignalP"/>
    </source>
</evidence>